<evidence type="ECO:0000256" key="5">
    <source>
        <dbReference type="RuleBase" id="RU361279"/>
    </source>
</evidence>
<reference evidence="6 7" key="1">
    <citation type="submission" date="2019-03" db="EMBL/GenBank/DDBJ databases">
        <title>Genomic Encyclopedia of Type Strains, Phase IV (KMG-IV): sequencing the most valuable type-strain genomes for metagenomic binning, comparative biology and taxonomic classification.</title>
        <authorList>
            <person name="Goeker M."/>
        </authorList>
    </citation>
    <scope>NUCLEOTIDE SEQUENCE [LARGE SCALE GENOMIC DNA]</scope>
    <source>
        <strain evidence="6 7">DSM 102969</strain>
    </source>
</reference>
<dbReference type="NCBIfam" id="TIGR02727">
    <property type="entry name" value="MTHFS_bact"/>
    <property type="match status" value="1"/>
</dbReference>
<dbReference type="EMBL" id="SNXY01000007">
    <property type="protein sequence ID" value="TDP85105.1"/>
    <property type="molecule type" value="Genomic_DNA"/>
</dbReference>
<evidence type="ECO:0000256" key="3">
    <source>
        <dbReference type="ARBA" id="ARBA00022840"/>
    </source>
</evidence>
<dbReference type="SUPFAM" id="SSF100950">
    <property type="entry name" value="NagB/RpiA/CoA transferase-like"/>
    <property type="match status" value="1"/>
</dbReference>
<dbReference type="PANTHER" id="PTHR23407:SF1">
    <property type="entry name" value="5-FORMYLTETRAHYDROFOLATE CYCLO-LIGASE"/>
    <property type="match status" value="1"/>
</dbReference>
<accession>A0A4R6RG47</accession>
<keyword evidence="5" id="KW-0479">Metal-binding</keyword>
<feature type="binding site" evidence="4">
    <location>
        <position position="65"/>
    </location>
    <ligand>
        <name>substrate</name>
    </ligand>
</feature>
<keyword evidence="6" id="KW-0436">Ligase</keyword>
<dbReference type="InterPro" id="IPR037171">
    <property type="entry name" value="NagB/RpiA_transferase-like"/>
</dbReference>
<comment type="catalytic activity">
    <reaction evidence="5">
        <text>(6S)-5-formyl-5,6,7,8-tetrahydrofolate + ATP = (6R)-5,10-methenyltetrahydrofolate + ADP + phosphate</text>
        <dbReference type="Rhea" id="RHEA:10488"/>
        <dbReference type="ChEBI" id="CHEBI:30616"/>
        <dbReference type="ChEBI" id="CHEBI:43474"/>
        <dbReference type="ChEBI" id="CHEBI:57455"/>
        <dbReference type="ChEBI" id="CHEBI:57457"/>
        <dbReference type="ChEBI" id="CHEBI:456216"/>
        <dbReference type="EC" id="6.3.3.2"/>
    </reaction>
</comment>
<dbReference type="GO" id="GO:0046872">
    <property type="term" value="F:metal ion binding"/>
    <property type="evidence" value="ECO:0007669"/>
    <property type="project" value="UniProtKB-KW"/>
</dbReference>
<organism evidence="6 7">
    <name type="scientific">Oharaeibacter diazotrophicus</name>
    <dbReference type="NCBI Taxonomy" id="1920512"/>
    <lineage>
        <taxon>Bacteria</taxon>
        <taxon>Pseudomonadati</taxon>
        <taxon>Pseudomonadota</taxon>
        <taxon>Alphaproteobacteria</taxon>
        <taxon>Hyphomicrobiales</taxon>
        <taxon>Pleomorphomonadaceae</taxon>
        <taxon>Oharaeibacter</taxon>
    </lineage>
</organism>
<dbReference type="InterPro" id="IPR024185">
    <property type="entry name" value="FTHF_cligase-like_sf"/>
</dbReference>
<keyword evidence="7" id="KW-1185">Reference proteome</keyword>
<dbReference type="OrthoDB" id="9801938at2"/>
<dbReference type="PIRSF" id="PIRSF006806">
    <property type="entry name" value="FTHF_cligase"/>
    <property type="match status" value="1"/>
</dbReference>
<sequence>MTTDADPATSDDRAAVAAVKAALRAEALARRDALSEAKRAAAAEEIADRIAGLGMAPGAVVSAFLPIRSEVDLRPAIARLFTAGHRIGLPIMVKPTLIFREWLPDAPLVPLGFGTVGPGPAAAVVEPDVMLVPLSAFDRRGGRIGYGRAFYDLTIAAMRTAGRAPRLIGVAFSVQEVGAVPMEPHDVALDMVVTERDVVVP</sequence>
<protein>
    <recommendedName>
        <fullName evidence="5">5-formyltetrahydrofolate cyclo-ligase</fullName>
        <ecNumber evidence="5">6.3.3.2</ecNumber>
    </recommendedName>
</protein>
<proteinExistence type="inferred from homology"/>
<dbReference type="AlphaFoldDB" id="A0A4R6RG47"/>
<name>A0A4R6RG47_9HYPH</name>
<dbReference type="GO" id="GO:0030272">
    <property type="term" value="F:5-formyltetrahydrofolate cyclo-ligase activity"/>
    <property type="evidence" value="ECO:0007669"/>
    <property type="project" value="UniProtKB-EC"/>
</dbReference>
<dbReference type="Proteomes" id="UP000294547">
    <property type="component" value="Unassembled WGS sequence"/>
</dbReference>
<evidence type="ECO:0000313" key="6">
    <source>
        <dbReference type="EMBL" id="TDP85105.1"/>
    </source>
</evidence>
<feature type="binding site" evidence="4">
    <location>
        <begin position="143"/>
        <end position="151"/>
    </location>
    <ligand>
        <name>ATP</name>
        <dbReference type="ChEBI" id="CHEBI:30616"/>
    </ligand>
</feature>
<keyword evidence="3 4" id="KW-0067">ATP-binding</keyword>
<evidence type="ECO:0000256" key="4">
    <source>
        <dbReference type="PIRSR" id="PIRSR006806-1"/>
    </source>
</evidence>
<feature type="binding site" evidence="4">
    <location>
        <begin position="20"/>
        <end position="24"/>
    </location>
    <ligand>
        <name>ATP</name>
        <dbReference type="ChEBI" id="CHEBI:30616"/>
    </ligand>
</feature>
<dbReference type="GO" id="GO:0009396">
    <property type="term" value="P:folic acid-containing compound biosynthetic process"/>
    <property type="evidence" value="ECO:0007669"/>
    <property type="project" value="TreeGrafter"/>
</dbReference>
<evidence type="ECO:0000256" key="1">
    <source>
        <dbReference type="ARBA" id="ARBA00010638"/>
    </source>
</evidence>
<dbReference type="GO" id="GO:0035999">
    <property type="term" value="P:tetrahydrofolate interconversion"/>
    <property type="evidence" value="ECO:0007669"/>
    <property type="project" value="TreeGrafter"/>
</dbReference>
<comment type="caution">
    <text evidence="6">The sequence shown here is derived from an EMBL/GenBank/DDBJ whole genome shotgun (WGS) entry which is preliminary data.</text>
</comment>
<dbReference type="RefSeq" id="WP_126540975.1">
    <property type="nucleotide sequence ID" value="NZ_BSPM01000004.1"/>
</dbReference>
<keyword evidence="5" id="KW-0460">Magnesium</keyword>
<feature type="binding site" evidence="4">
    <location>
        <position position="70"/>
    </location>
    <ligand>
        <name>substrate</name>
    </ligand>
</feature>
<dbReference type="InterPro" id="IPR002698">
    <property type="entry name" value="FTHF_cligase"/>
</dbReference>
<evidence type="ECO:0000313" key="7">
    <source>
        <dbReference type="Proteomes" id="UP000294547"/>
    </source>
</evidence>
<dbReference type="Pfam" id="PF01812">
    <property type="entry name" value="5-FTHF_cyc-lig"/>
    <property type="match status" value="1"/>
</dbReference>
<dbReference type="GO" id="GO:0005524">
    <property type="term" value="F:ATP binding"/>
    <property type="evidence" value="ECO:0007669"/>
    <property type="project" value="UniProtKB-KW"/>
</dbReference>
<dbReference type="Gene3D" id="3.40.50.10420">
    <property type="entry name" value="NagB/RpiA/CoA transferase-like"/>
    <property type="match status" value="1"/>
</dbReference>
<gene>
    <name evidence="6" type="ORF">EDD54_1950</name>
</gene>
<dbReference type="PANTHER" id="PTHR23407">
    <property type="entry name" value="ATPASE INHIBITOR/5-FORMYLTETRAHYDROFOLATE CYCLO-LIGASE"/>
    <property type="match status" value="1"/>
</dbReference>
<keyword evidence="2 4" id="KW-0547">Nucleotide-binding</keyword>
<comment type="cofactor">
    <cofactor evidence="5">
        <name>Mg(2+)</name>
        <dbReference type="ChEBI" id="CHEBI:18420"/>
    </cofactor>
</comment>
<dbReference type="EC" id="6.3.3.2" evidence="5"/>
<comment type="similarity">
    <text evidence="1 5">Belongs to the 5-formyltetrahydrofolate cyclo-ligase family.</text>
</comment>
<evidence type="ECO:0000256" key="2">
    <source>
        <dbReference type="ARBA" id="ARBA00022741"/>
    </source>
</evidence>